<keyword evidence="2" id="KW-1185">Reference proteome</keyword>
<accession>A0AAU9C7M3</accession>
<dbReference type="AlphaFoldDB" id="A0AAU9C7M3"/>
<dbReference type="EMBL" id="AP025314">
    <property type="protein sequence ID" value="BDD08091.1"/>
    <property type="molecule type" value="Genomic_DNA"/>
</dbReference>
<dbReference type="KEGG" id="fax:FUAX_05230"/>
<evidence type="ECO:0000313" key="2">
    <source>
        <dbReference type="Proteomes" id="UP001348817"/>
    </source>
</evidence>
<proteinExistence type="predicted"/>
<evidence type="ECO:0008006" key="3">
    <source>
        <dbReference type="Google" id="ProtNLM"/>
    </source>
</evidence>
<name>A0AAU9C7M3_9BACT</name>
<dbReference type="Proteomes" id="UP001348817">
    <property type="component" value="Chromosome"/>
</dbReference>
<dbReference type="RefSeq" id="WP_338393370.1">
    <property type="nucleotide sequence ID" value="NZ_AP025314.1"/>
</dbReference>
<sequence length="249" mass="29220">MNLYERYLKGETKEVHDDIGKLGSYAFDESHRKEVEKVMEETFERVSFNLKTIYKELVNIGYLFKTDIEFDFEKPLHSPLKNTESLIERLDLAVKDFGFVPLSLKYFYRIVGGVNFVWDFETNEEFMWDMADPIQVSSLDSIVEEVTTEYWKEDIQQYVDDEYFGCAFLDLSADDLHKDNVGGGQPYAIEITREPSVDARFMNEPHETSFINYLRICFENCGFPGIARIDTNNDYKAFFDKVKPQLKKI</sequence>
<evidence type="ECO:0000313" key="1">
    <source>
        <dbReference type="EMBL" id="BDD08091.1"/>
    </source>
</evidence>
<protein>
    <recommendedName>
        <fullName evidence="3">SMI1/KNR4 family protein</fullName>
    </recommendedName>
</protein>
<reference evidence="1 2" key="1">
    <citation type="submission" date="2021-12" db="EMBL/GenBank/DDBJ databases">
        <title>Genome sequencing of bacteria with rrn-lacking chromosome and rrn-plasmid.</title>
        <authorList>
            <person name="Anda M."/>
            <person name="Iwasaki W."/>
        </authorList>
    </citation>
    <scope>NUCLEOTIDE SEQUENCE [LARGE SCALE GENOMIC DNA]</scope>
    <source>
        <strain evidence="1 2">DSM 100852</strain>
    </source>
</reference>
<gene>
    <name evidence="1" type="ORF">FUAX_05230</name>
</gene>
<organism evidence="1 2">
    <name type="scientific">Fulvitalea axinellae</name>
    <dbReference type="NCBI Taxonomy" id="1182444"/>
    <lineage>
        <taxon>Bacteria</taxon>
        <taxon>Pseudomonadati</taxon>
        <taxon>Bacteroidota</taxon>
        <taxon>Cytophagia</taxon>
        <taxon>Cytophagales</taxon>
        <taxon>Persicobacteraceae</taxon>
        <taxon>Fulvitalea</taxon>
    </lineage>
</organism>